<organism evidence="1 2">
    <name type="scientific">Devosia honganensis</name>
    <dbReference type="NCBI Taxonomy" id="1610527"/>
    <lineage>
        <taxon>Bacteria</taxon>
        <taxon>Pseudomonadati</taxon>
        <taxon>Pseudomonadota</taxon>
        <taxon>Alphaproteobacteria</taxon>
        <taxon>Hyphomicrobiales</taxon>
        <taxon>Devosiaceae</taxon>
        <taxon>Devosia</taxon>
    </lineage>
</organism>
<dbReference type="Proteomes" id="UP001595613">
    <property type="component" value="Unassembled WGS sequence"/>
</dbReference>
<reference evidence="2" key="1">
    <citation type="journal article" date="2019" name="Int. J. Syst. Evol. Microbiol.">
        <title>The Global Catalogue of Microorganisms (GCM) 10K type strain sequencing project: providing services to taxonomists for standard genome sequencing and annotation.</title>
        <authorList>
            <consortium name="The Broad Institute Genomics Platform"/>
            <consortium name="The Broad Institute Genome Sequencing Center for Infectious Disease"/>
            <person name="Wu L."/>
            <person name="Ma J."/>
        </authorList>
    </citation>
    <scope>NUCLEOTIDE SEQUENCE [LARGE SCALE GENOMIC DNA]</scope>
    <source>
        <strain evidence="2">KCTC 42281</strain>
    </source>
</reference>
<sequence>MLKRLSSREVLINLASEWEAALAREWLDAIRSITSAVTLQALIAELERGNLDAAMRLLNIDADRFARFEAGILSAYNAGGIATVGSMPALRDPSGARVNFTWGVRNLPAEQAMRQHAASLVDDLVGEQLTVARSVLVDGLSRGQNPRQTALGLVGRVNRRSGFREGGVLGLTPSSVQTLDKIYGGLRAGDAQAMRDYLGYQLRDKRFDGHVHRALEQGGSVPAEAVDRIVTAYSNRALKYRADNLALTETNIALAKAKTDAFQQQIDAGKLDAQDLTKTWQRTVSRAPRDGHLAMVGKTIPFGEMFTLPSGHQCTGPHDPNLPASEIVNCKCLLELSVDFTAQALRKYRARTGG</sequence>
<protein>
    <submittedName>
        <fullName evidence="1">Head morphogenesis protein</fullName>
    </submittedName>
</protein>
<dbReference type="EMBL" id="JBHRYD010000004">
    <property type="protein sequence ID" value="MFC3704479.1"/>
    <property type="molecule type" value="Genomic_DNA"/>
</dbReference>
<name>A0ABV7X1P8_9HYPH</name>
<gene>
    <name evidence="1" type="ORF">ACFOOL_06900</name>
</gene>
<proteinExistence type="predicted"/>
<keyword evidence="2" id="KW-1185">Reference proteome</keyword>
<accession>A0ABV7X1P8</accession>
<evidence type="ECO:0000313" key="1">
    <source>
        <dbReference type="EMBL" id="MFC3704479.1"/>
    </source>
</evidence>
<evidence type="ECO:0000313" key="2">
    <source>
        <dbReference type="Proteomes" id="UP001595613"/>
    </source>
</evidence>
<comment type="caution">
    <text evidence="1">The sequence shown here is derived from an EMBL/GenBank/DDBJ whole genome shotgun (WGS) entry which is preliminary data.</text>
</comment>
<dbReference type="RefSeq" id="WP_380096118.1">
    <property type="nucleotide sequence ID" value="NZ_JBHRYD010000004.1"/>
</dbReference>